<dbReference type="InterPro" id="IPR036188">
    <property type="entry name" value="FAD/NAD-bd_sf"/>
</dbReference>
<evidence type="ECO:0000259" key="1">
    <source>
        <dbReference type="Pfam" id="PF01266"/>
    </source>
</evidence>
<dbReference type="AlphaFoldDB" id="A3I0S2"/>
<protein>
    <submittedName>
        <fullName evidence="2">Oxidoreductase</fullName>
    </submittedName>
</protein>
<dbReference type="STRING" id="388413.ALPR1_15604"/>
<gene>
    <name evidence="2" type="ORF">ALPR1_15604</name>
</gene>
<dbReference type="GO" id="GO:0005737">
    <property type="term" value="C:cytoplasm"/>
    <property type="evidence" value="ECO:0007669"/>
    <property type="project" value="TreeGrafter"/>
</dbReference>
<dbReference type="Proteomes" id="UP000003919">
    <property type="component" value="Unassembled WGS sequence"/>
</dbReference>
<dbReference type="PANTHER" id="PTHR13847">
    <property type="entry name" value="SARCOSINE DEHYDROGENASE-RELATED"/>
    <property type="match status" value="1"/>
</dbReference>
<reference evidence="2 3" key="1">
    <citation type="journal article" date="2011" name="J. Bacteriol.">
        <title>Complete genome sequence of Algoriphagus sp. PR1, bacterial prey of a colony-forming choanoflagellate.</title>
        <authorList>
            <person name="Alegado R.A."/>
            <person name="Ferriera S."/>
            <person name="Nusbaum C."/>
            <person name="Young S.K."/>
            <person name="Zeng Q."/>
            <person name="Imamovic A."/>
            <person name="Fairclough S.R."/>
            <person name="King N."/>
        </authorList>
    </citation>
    <scope>NUCLEOTIDE SEQUENCE [LARGE SCALE GENOMIC DNA]</scope>
    <source>
        <strain evidence="2 3">PR1</strain>
    </source>
</reference>
<evidence type="ECO:0000313" key="2">
    <source>
        <dbReference type="EMBL" id="EAZ80068.2"/>
    </source>
</evidence>
<name>A3I0S2_9BACT</name>
<organism evidence="2 3">
    <name type="scientific">Algoriphagus machipongonensis</name>
    <dbReference type="NCBI Taxonomy" id="388413"/>
    <lineage>
        <taxon>Bacteria</taxon>
        <taxon>Pseudomonadati</taxon>
        <taxon>Bacteroidota</taxon>
        <taxon>Cytophagia</taxon>
        <taxon>Cytophagales</taxon>
        <taxon>Cyclobacteriaceae</taxon>
        <taxon>Algoriphagus</taxon>
    </lineage>
</organism>
<dbReference type="EMBL" id="AAXU02000001">
    <property type="protein sequence ID" value="EAZ80068.2"/>
    <property type="molecule type" value="Genomic_DNA"/>
</dbReference>
<dbReference type="eggNOG" id="COG0665">
    <property type="taxonomic scope" value="Bacteria"/>
</dbReference>
<accession>A3I0S2</accession>
<dbReference type="SUPFAM" id="SSF51905">
    <property type="entry name" value="FAD/NAD(P)-binding domain"/>
    <property type="match status" value="1"/>
</dbReference>
<keyword evidence="3" id="KW-1185">Reference proteome</keyword>
<sequence>MNQTPIMNNFPFSPISAWLNEPENIQPSLNQDISVDVVIVGGGYTGLYTALELRKAGMSVAVLEQEFSGSGGSGRNSGYVDGLIGKDFPSLLKLYKIERARELCDFAMEAVRKLEDFIQKNHIACEYAPNGNIMAAVHPDQIKRLNKVAHASEALGMDFTYLGPEAMRERGIPSSFVAGIFDSVGGTLNPGLLINGIRKLAIEKGVQLFEKTKVLNLTETQPVRAYCENGVVSAKSAVIATNAYSNELGWKKRMVTPIYAAMCETEPLNSEQLSVLGWAGREGIYTAHEQLENYRLTARNTIITGGKYVKIPFGFQVSGSTYMPDLFKKIEMIFRERFVDYADLKVHTFWGGWIGMSLDFMPVIGKTGKHQNIHYGLGFSGHGIPQTLLVGELLAAQIQGLDHPLAKVLKRRVFPAPPEPFKWLVAKTLSGVFTSLDSITDRKVMQLKR</sequence>
<dbReference type="Gene3D" id="3.50.50.60">
    <property type="entry name" value="FAD/NAD(P)-binding domain"/>
    <property type="match status" value="1"/>
</dbReference>
<feature type="domain" description="FAD dependent oxidoreductase" evidence="1">
    <location>
        <begin position="36"/>
        <end position="396"/>
    </location>
</feature>
<dbReference type="PANTHER" id="PTHR13847:SF281">
    <property type="entry name" value="FAD DEPENDENT OXIDOREDUCTASE DOMAIN-CONTAINING PROTEIN"/>
    <property type="match status" value="1"/>
</dbReference>
<dbReference type="HOGENOM" id="CLU_007884_3_2_10"/>
<comment type="caution">
    <text evidence="2">The sequence shown here is derived from an EMBL/GenBank/DDBJ whole genome shotgun (WGS) entry which is preliminary data.</text>
</comment>
<proteinExistence type="predicted"/>
<dbReference type="Pfam" id="PF01266">
    <property type="entry name" value="DAO"/>
    <property type="match status" value="1"/>
</dbReference>
<dbReference type="InterPro" id="IPR006076">
    <property type="entry name" value="FAD-dep_OxRdtase"/>
</dbReference>
<evidence type="ECO:0000313" key="3">
    <source>
        <dbReference type="Proteomes" id="UP000003919"/>
    </source>
</evidence>
<dbReference type="Gene3D" id="3.30.9.10">
    <property type="entry name" value="D-Amino Acid Oxidase, subunit A, domain 2"/>
    <property type="match status" value="1"/>
</dbReference>